<dbReference type="Proteomes" id="UP001162156">
    <property type="component" value="Unassembled WGS sequence"/>
</dbReference>
<dbReference type="EMBL" id="JANEYF010003308">
    <property type="protein sequence ID" value="KAJ8937582.1"/>
    <property type="molecule type" value="Genomic_DNA"/>
</dbReference>
<evidence type="ECO:0000313" key="1">
    <source>
        <dbReference type="EMBL" id="KAJ8937582.1"/>
    </source>
</evidence>
<gene>
    <name evidence="1" type="ORF">NQ314_011783</name>
</gene>
<organism evidence="1 2">
    <name type="scientific">Rhamnusium bicolor</name>
    <dbReference type="NCBI Taxonomy" id="1586634"/>
    <lineage>
        <taxon>Eukaryota</taxon>
        <taxon>Metazoa</taxon>
        <taxon>Ecdysozoa</taxon>
        <taxon>Arthropoda</taxon>
        <taxon>Hexapoda</taxon>
        <taxon>Insecta</taxon>
        <taxon>Pterygota</taxon>
        <taxon>Neoptera</taxon>
        <taxon>Endopterygota</taxon>
        <taxon>Coleoptera</taxon>
        <taxon>Polyphaga</taxon>
        <taxon>Cucujiformia</taxon>
        <taxon>Chrysomeloidea</taxon>
        <taxon>Cerambycidae</taxon>
        <taxon>Lepturinae</taxon>
        <taxon>Rhagiini</taxon>
        <taxon>Rhamnusium</taxon>
    </lineage>
</organism>
<evidence type="ECO:0000313" key="2">
    <source>
        <dbReference type="Proteomes" id="UP001162156"/>
    </source>
</evidence>
<reference evidence="1" key="1">
    <citation type="journal article" date="2023" name="Insect Mol. Biol.">
        <title>Genome sequencing provides insights into the evolution of gene families encoding plant cell wall-degrading enzymes in longhorned beetles.</title>
        <authorList>
            <person name="Shin N.R."/>
            <person name="Okamura Y."/>
            <person name="Kirsch R."/>
            <person name="Pauchet Y."/>
        </authorList>
    </citation>
    <scope>NUCLEOTIDE SEQUENCE</scope>
    <source>
        <strain evidence="1">RBIC_L_NR</strain>
    </source>
</reference>
<name>A0AAV8XF58_9CUCU</name>
<sequence length="83" mass="9775">MEQEKIEREKEIQKLKQQFKLFDLFTRGPQVKKTHSKIPRRHTVGHYGSRLDTIPELSVLPSTYETKLTEELGYDSDVEEGKK</sequence>
<accession>A0AAV8XF58</accession>
<dbReference type="AlphaFoldDB" id="A0AAV8XF58"/>
<protein>
    <submittedName>
        <fullName evidence="1">Uncharacterized protein</fullName>
    </submittedName>
</protein>
<proteinExistence type="predicted"/>
<keyword evidence="2" id="KW-1185">Reference proteome</keyword>
<comment type="caution">
    <text evidence="1">The sequence shown here is derived from an EMBL/GenBank/DDBJ whole genome shotgun (WGS) entry which is preliminary data.</text>
</comment>